<sequence length="53" mass="5769">MPITIKELHIKINVDEKSQGSSNSGSAKGGGKDEIVAACVEEVMDILQRQKER</sequence>
<accession>A0A4R2NRI4</accession>
<proteinExistence type="predicted"/>
<dbReference type="EMBL" id="SLXM01000007">
    <property type="protein sequence ID" value="TCP24034.1"/>
    <property type="molecule type" value="Genomic_DNA"/>
</dbReference>
<dbReference type="RefSeq" id="WP_165915737.1">
    <property type="nucleotide sequence ID" value="NZ_SLXM01000007.1"/>
</dbReference>
<dbReference type="AlphaFoldDB" id="A0A4R2NRI4"/>
<gene>
    <name evidence="1" type="ORF">EV195_107200</name>
</gene>
<evidence type="ECO:0000313" key="1">
    <source>
        <dbReference type="EMBL" id="TCP24034.1"/>
    </source>
</evidence>
<comment type="caution">
    <text evidence="1">The sequence shown here is derived from an EMBL/GenBank/DDBJ whole genome shotgun (WGS) entry which is preliminary data.</text>
</comment>
<dbReference type="Proteomes" id="UP000294564">
    <property type="component" value="Unassembled WGS sequence"/>
</dbReference>
<dbReference type="Pfam" id="PF19265">
    <property type="entry name" value="DUF5908"/>
    <property type="match status" value="1"/>
</dbReference>
<name>A0A4R2NRI4_9FLAO</name>
<organism evidence="1 2">
    <name type="scientific">Tenacibaculum skagerrakense</name>
    <dbReference type="NCBI Taxonomy" id="186571"/>
    <lineage>
        <taxon>Bacteria</taxon>
        <taxon>Pseudomonadati</taxon>
        <taxon>Bacteroidota</taxon>
        <taxon>Flavobacteriia</taxon>
        <taxon>Flavobacteriales</taxon>
        <taxon>Flavobacteriaceae</taxon>
        <taxon>Tenacibaculum</taxon>
    </lineage>
</organism>
<reference evidence="1 2" key="1">
    <citation type="submission" date="2019-03" db="EMBL/GenBank/DDBJ databases">
        <title>Genomic Encyclopedia of Type Strains, Phase IV (KMG-IV): sequencing the most valuable type-strain genomes for metagenomic binning, comparative biology and taxonomic classification.</title>
        <authorList>
            <person name="Goeker M."/>
        </authorList>
    </citation>
    <scope>NUCLEOTIDE SEQUENCE [LARGE SCALE GENOMIC DNA]</scope>
    <source>
        <strain evidence="1 2">DSM 14836</strain>
    </source>
</reference>
<evidence type="ECO:0000313" key="2">
    <source>
        <dbReference type="Proteomes" id="UP000294564"/>
    </source>
</evidence>
<keyword evidence="2" id="KW-1185">Reference proteome</keyword>
<protein>
    <submittedName>
        <fullName evidence="1">Uncharacterized protein</fullName>
    </submittedName>
</protein>
<dbReference type="InterPro" id="IPR045459">
    <property type="entry name" value="DUF5908"/>
</dbReference>